<feature type="short sequence motif" description="GXSXG" evidence="4">
    <location>
        <begin position="49"/>
        <end position="53"/>
    </location>
</feature>
<organism evidence="6 7">
    <name type="scientific">Ascidiaceihabitans donghaensis</name>
    <dbReference type="NCBI Taxonomy" id="1510460"/>
    <lineage>
        <taxon>Bacteria</taxon>
        <taxon>Pseudomonadati</taxon>
        <taxon>Pseudomonadota</taxon>
        <taxon>Alphaproteobacteria</taxon>
        <taxon>Rhodobacterales</taxon>
        <taxon>Paracoccaceae</taxon>
        <taxon>Ascidiaceihabitans</taxon>
    </lineage>
</organism>
<feature type="active site" description="Nucleophile" evidence="4">
    <location>
        <position position="51"/>
    </location>
</feature>
<dbReference type="Proteomes" id="UP000244880">
    <property type="component" value="Unassembled WGS sequence"/>
</dbReference>
<feature type="short sequence motif" description="DGA/G" evidence="4">
    <location>
        <begin position="209"/>
        <end position="211"/>
    </location>
</feature>
<evidence type="ECO:0000256" key="3">
    <source>
        <dbReference type="ARBA" id="ARBA00023098"/>
    </source>
</evidence>
<proteinExistence type="predicted"/>
<keyword evidence="1 4" id="KW-0378">Hydrolase</keyword>
<evidence type="ECO:0000259" key="5">
    <source>
        <dbReference type="PROSITE" id="PS51635"/>
    </source>
</evidence>
<dbReference type="InterPro" id="IPR050301">
    <property type="entry name" value="NTE"/>
</dbReference>
<gene>
    <name evidence="6" type="ORF">ASD8599_02113</name>
</gene>
<dbReference type="Gene3D" id="3.40.1090.10">
    <property type="entry name" value="Cytosolic phospholipase A2 catalytic domain"/>
    <property type="match status" value="2"/>
</dbReference>
<dbReference type="PROSITE" id="PS51635">
    <property type="entry name" value="PNPLA"/>
    <property type="match status" value="1"/>
</dbReference>
<evidence type="ECO:0000313" key="7">
    <source>
        <dbReference type="Proteomes" id="UP000244880"/>
    </source>
</evidence>
<dbReference type="AlphaFoldDB" id="A0A2R8BE56"/>
<keyword evidence="7" id="KW-1185">Reference proteome</keyword>
<dbReference type="EMBL" id="OMOR01000001">
    <property type="protein sequence ID" value="SPH21361.1"/>
    <property type="molecule type" value="Genomic_DNA"/>
</dbReference>
<feature type="domain" description="PNPLA" evidence="5">
    <location>
        <begin position="17"/>
        <end position="222"/>
    </location>
</feature>
<dbReference type="Pfam" id="PF01734">
    <property type="entry name" value="Patatin"/>
    <property type="match status" value="1"/>
</dbReference>
<reference evidence="6 7" key="1">
    <citation type="submission" date="2018-03" db="EMBL/GenBank/DDBJ databases">
        <authorList>
            <person name="Keele B.F."/>
        </authorList>
    </citation>
    <scope>NUCLEOTIDE SEQUENCE [LARGE SCALE GENOMIC DNA]</scope>
    <source>
        <strain evidence="6 7">CECT 8599</strain>
    </source>
</reference>
<keyword evidence="3 4" id="KW-0443">Lipid metabolism</keyword>
<dbReference type="PANTHER" id="PTHR14226:SF78">
    <property type="entry name" value="SLR0060 PROTEIN"/>
    <property type="match status" value="1"/>
</dbReference>
<dbReference type="InterPro" id="IPR016035">
    <property type="entry name" value="Acyl_Trfase/lysoPLipase"/>
</dbReference>
<protein>
    <recommendedName>
        <fullName evidence="5">PNPLA domain-containing protein</fullName>
    </recommendedName>
</protein>
<dbReference type="PANTHER" id="PTHR14226">
    <property type="entry name" value="NEUROPATHY TARGET ESTERASE/SWISS CHEESE D.MELANOGASTER"/>
    <property type="match status" value="1"/>
</dbReference>
<dbReference type="GO" id="GO:0016042">
    <property type="term" value="P:lipid catabolic process"/>
    <property type="evidence" value="ECO:0007669"/>
    <property type="project" value="UniProtKB-UniRule"/>
</dbReference>
<keyword evidence="2 4" id="KW-0442">Lipid degradation</keyword>
<evidence type="ECO:0000256" key="1">
    <source>
        <dbReference type="ARBA" id="ARBA00022801"/>
    </source>
</evidence>
<evidence type="ECO:0000256" key="2">
    <source>
        <dbReference type="ARBA" id="ARBA00022963"/>
    </source>
</evidence>
<sequence>MSHRKSERTMTTKQINLALQGGGAHGAFTWGALETLLSDDRIEIAAMSGTSAGALNGAAVKSGIIQNGKQGALDNLASLWGEVSGAYSEGITQWLMPLGAHNVSKALENSWPYAVGEAFTRMVSPYSYGVFYNNPLKPIVNALSYDCVCADEGPDLFINATRVRDGKLRVFNAREVTPDVIMASACLPTLFQAIEMFDTQTGQDEAFWDGGYTGNPALFPLFDTSLPEDIVVINVNPLERKELPTSPQQIQNRLNEISFNSSLLREMRAIDFVQRLLDSGTLQPGQMAQVHMHMIADDALMNILSVATKTVPNAYIIQTLRVAGRESAKQFLDAHFDDLNQRSSLNLRDMFN</sequence>
<evidence type="ECO:0000313" key="6">
    <source>
        <dbReference type="EMBL" id="SPH21361.1"/>
    </source>
</evidence>
<dbReference type="SUPFAM" id="SSF52151">
    <property type="entry name" value="FabD/lysophospholipase-like"/>
    <property type="match status" value="1"/>
</dbReference>
<accession>A0A2R8BE56</accession>
<feature type="active site" description="Proton acceptor" evidence="4">
    <location>
        <position position="209"/>
    </location>
</feature>
<feature type="short sequence motif" description="GXGXXG" evidence="4">
    <location>
        <begin position="21"/>
        <end position="26"/>
    </location>
</feature>
<dbReference type="GO" id="GO:0016787">
    <property type="term" value="F:hydrolase activity"/>
    <property type="evidence" value="ECO:0007669"/>
    <property type="project" value="UniProtKB-UniRule"/>
</dbReference>
<evidence type="ECO:0000256" key="4">
    <source>
        <dbReference type="PROSITE-ProRule" id="PRU01161"/>
    </source>
</evidence>
<name>A0A2R8BE56_9RHOB</name>
<dbReference type="InterPro" id="IPR002641">
    <property type="entry name" value="PNPLA_dom"/>
</dbReference>